<evidence type="ECO:0000256" key="7">
    <source>
        <dbReference type="ARBA" id="ARBA00023242"/>
    </source>
</evidence>
<proteinExistence type="inferred from homology"/>
<comment type="subcellular location">
    <subcellularLocation>
        <location evidence="2">Cytoplasm</location>
    </subcellularLocation>
    <subcellularLocation>
        <location evidence="1">Nucleus</location>
    </subcellularLocation>
</comment>
<dbReference type="Proteomes" id="UP000650467">
    <property type="component" value="Unassembled WGS sequence"/>
</dbReference>
<evidence type="ECO:0000313" key="10">
    <source>
        <dbReference type="Proteomes" id="UP000650467"/>
    </source>
</evidence>
<keyword evidence="7" id="KW-0539">Nucleus</keyword>
<dbReference type="PANTHER" id="PTHR10758:SF1">
    <property type="entry name" value="COP9 SIGNALOSOME COMPLEX SUBUNIT 3"/>
    <property type="match status" value="1"/>
</dbReference>
<evidence type="ECO:0000256" key="5">
    <source>
        <dbReference type="ARBA" id="ARBA00022490"/>
    </source>
</evidence>
<comment type="caution">
    <text evidence="9">The sequence shown here is derived from an EMBL/GenBank/DDBJ whole genome shotgun (WGS) entry which is preliminary data.</text>
</comment>
<dbReference type="GO" id="GO:0006511">
    <property type="term" value="P:ubiquitin-dependent protein catabolic process"/>
    <property type="evidence" value="ECO:0007669"/>
    <property type="project" value="TreeGrafter"/>
</dbReference>
<comment type="similarity">
    <text evidence="3">Belongs to the CSN3 family.</text>
</comment>
<dbReference type="GO" id="GO:0005737">
    <property type="term" value="C:cytoplasm"/>
    <property type="evidence" value="ECO:0007669"/>
    <property type="project" value="UniProtKB-SubCell"/>
</dbReference>
<evidence type="ECO:0000256" key="3">
    <source>
        <dbReference type="ARBA" id="ARBA00007084"/>
    </source>
</evidence>
<evidence type="ECO:0000256" key="2">
    <source>
        <dbReference type="ARBA" id="ARBA00004496"/>
    </source>
</evidence>
<keyword evidence="6" id="KW-0736">Signalosome</keyword>
<dbReference type="InterPro" id="IPR055089">
    <property type="entry name" value="COP9_N"/>
</dbReference>
<evidence type="ECO:0000256" key="4">
    <source>
        <dbReference type="ARBA" id="ARBA00014878"/>
    </source>
</evidence>
<dbReference type="SUPFAM" id="SSF46785">
    <property type="entry name" value="Winged helix' DNA-binding domain"/>
    <property type="match status" value="1"/>
</dbReference>
<dbReference type="InterPro" id="IPR050756">
    <property type="entry name" value="CSN3"/>
</dbReference>
<evidence type="ECO:0000256" key="1">
    <source>
        <dbReference type="ARBA" id="ARBA00004123"/>
    </source>
</evidence>
<keyword evidence="5" id="KW-0963">Cytoplasm</keyword>
<evidence type="ECO:0000313" key="9">
    <source>
        <dbReference type="EMBL" id="KAG2435820.1"/>
    </source>
</evidence>
<dbReference type="AlphaFoldDB" id="A0A835W1H2"/>
<dbReference type="OrthoDB" id="29061at2759"/>
<gene>
    <name evidence="9" type="ORF">HXX76_007015</name>
</gene>
<dbReference type="EMBL" id="JAEHOC010000014">
    <property type="protein sequence ID" value="KAG2435820.1"/>
    <property type="molecule type" value="Genomic_DNA"/>
</dbReference>
<accession>A0A835W1H2</accession>
<protein>
    <recommendedName>
        <fullName evidence="4">COP9 signalosome complex subunit 3</fullName>
    </recommendedName>
</protein>
<organism evidence="9 10">
    <name type="scientific">Chlamydomonas incerta</name>
    <dbReference type="NCBI Taxonomy" id="51695"/>
    <lineage>
        <taxon>Eukaryota</taxon>
        <taxon>Viridiplantae</taxon>
        <taxon>Chlorophyta</taxon>
        <taxon>core chlorophytes</taxon>
        <taxon>Chlorophyceae</taxon>
        <taxon>CS clade</taxon>
        <taxon>Chlamydomonadales</taxon>
        <taxon>Chlamydomonadaceae</taxon>
        <taxon>Chlamydomonas</taxon>
    </lineage>
</organism>
<dbReference type="PROSITE" id="PS50250">
    <property type="entry name" value="PCI"/>
    <property type="match status" value="1"/>
</dbReference>
<dbReference type="PANTHER" id="PTHR10758">
    <property type="entry name" value="26S PROTEASOME NON-ATPASE REGULATORY SUBUNIT 3/COP9 SIGNALOSOME COMPLEX SUBUNIT 3"/>
    <property type="match status" value="1"/>
</dbReference>
<dbReference type="InterPro" id="IPR000717">
    <property type="entry name" value="PCI_dom"/>
</dbReference>
<evidence type="ECO:0000256" key="6">
    <source>
        <dbReference type="ARBA" id="ARBA00022790"/>
    </source>
</evidence>
<dbReference type="SMART" id="SM00088">
    <property type="entry name" value="PINT"/>
    <property type="match status" value="1"/>
</dbReference>
<dbReference type="GO" id="GO:0008180">
    <property type="term" value="C:COP9 signalosome"/>
    <property type="evidence" value="ECO:0007669"/>
    <property type="project" value="UniProtKB-KW"/>
</dbReference>
<dbReference type="Pfam" id="PF01399">
    <property type="entry name" value="PCI"/>
    <property type="match status" value="1"/>
</dbReference>
<sequence>MEALVAQVVALSNPNDINQLCSTLKSSEGVFTLNYQHIAAALQSLDPAQHSLGFGYFLFHLGKGNLPAPDVAYIDTAARFFTVCDAAQIQVAPDIFCAVAKKFKEHVMAAGAPRRGVLPLRCGLAALQPGPEVLTPLHADFFQLCLLSRCYNAAAGVLGQDIFDVAPAATGCSPTDLFLYAYYGAMLAIGRKQHARALELLLQAITAPAVVGNAIVAAAYKKYVCVCLIHAGQLLPLPKFTSSCVRHMVEGEARPYAELATAAAARQPERLRRVAEQHAAVYGADGNLGLVKQVVACLTVRSIQRLTQTFITLSLSDIAGNAGLASAAEAEEHILRMVAAGQIHAKIDGRTGMVRFADETRSAGEAGASSSAGPGGSWDNAAGVAALDERLRQVLELNKRLQQAHEMVSQDRAYLSKVTARERSKYDLAGGGGGLGGGGSSQGAGGSQGLAMAALGGDGDFGHFGAGGSM</sequence>
<name>A0A835W1H2_CHLIN</name>
<reference evidence="9" key="1">
    <citation type="journal article" date="2020" name="bioRxiv">
        <title>Comparative genomics of Chlamydomonas.</title>
        <authorList>
            <person name="Craig R.J."/>
            <person name="Hasan A.R."/>
            <person name="Ness R.W."/>
            <person name="Keightley P.D."/>
        </authorList>
    </citation>
    <scope>NUCLEOTIDE SEQUENCE</scope>
    <source>
        <strain evidence="9">SAG 7.73</strain>
    </source>
</reference>
<feature type="domain" description="PCI" evidence="8">
    <location>
        <begin position="193"/>
        <end position="361"/>
    </location>
</feature>
<dbReference type="InterPro" id="IPR036390">
    <property type="entry name" value="WH_DNA-bd_sf"/>
</dbReference>
<keyword evidence="10" id="KW-1185">Reference proteome</keyword>
<evidence type="ECO:0000259" key="8">
    <source>
        <dbReference type="PROSITE" id="PS50250"/>
    </source>
</evidence>
<dbReference type="Pfam" id="PF22788">
    <property type="entry name" value="COP9_hel_rpt"/>
    <property type="match status" value="1"/>
</dbReference>